<dbReference type="PROSITE" id="PS51257">
    <property type="entry name" value="PROKAR_LIPOPROTEIN"/>
    <property type="match status" value="1"/>
</dbReference>
<feature type="region of interest" description="Disordered" evidence="1">
    <location>
        <begin position="33"/>
        <end position="53"/>
    </location>
</feature>
<sequence>MTRRVVLLAASAAAATALLTSCTTLVPGSAVPEPGAHGAVESDATPTATPSACEPVSAPLVSIDPRGADEPGLRIPELPGWVRITQLDSELVRYVLRNDELAADGFAPTTVVTLESKPGVTDEDEVFDEEEAGVSRVGATDLVSTPTTRCGYRARTATFTLPADGPLQERRATALTVVAAFGDTMYAATVTMQAANADDPAYTDAVNTVITGFEMLPPGR</sequence>
<gene>
    <name evidence="3" type="ORF">KIH27_04435</name>
</gene>
<proteinExistence type="predicted"/>
<protein>
    <recommendedName>
        <fullName evidence="5">DUF5642 domain-containing protein</fullName>
    </recommendedName>
</protein>
<accession>A0ABS5RIR7</accession>
<evidence type="ECO:0000313" key="4">
    <source>
        <dbReference type="Proteomes" id="UP001519535"/>
    </source>
</evidence>
<name>A0ABS5RIR7_9MYCO</name>
<evidence type="ECO:0000256" key="1">
    <source>
        <dbReference type="SAM" id="MobiDB-lite"/>
    </source>
</evidence>
<dbReference type="EMBL" id="JAHCLR010000005">
    <property type="protein sequence ID" value="MBS9532834.1"/>
    <property type="molecule type" value="Genomic_DNA"/>
</dbReference>
<comment type="caution">
    <text evidence="3">The sequence shown here is derived from an EMBL/GenBank/DDBJ whole genome shotgun (WGS) entry which is preliminary data.</text>
</comment>
<evidence type="ECO:0008006" key="5">
    <source>
        <dbReference type="Google" id="ProtNLM"/>
    </source>
</evidence>
<keyword evidence="4" id="KW-1185">Reference proteome</keyword>
<evidence type="ECO:0000313" key="3">
    <source>
        <dbReference type="EMBL" id="MBS9532834.1"/>
    </source>
</evidence>
<dbReference type="Proteomes" id="UP001519535">
    <property type="component" value="Unassembled WGS sequence"/>
</dbReference>
<dbReference type="Gene3D" id="3.40.1000.10">
    <property type="entry name" value="Mog1/PsbP, alpha/beta/alpha sandwich"/>
    <property type="match status" value="1"/>
</dbReference>
<keyword evidence="2" id="KW-0732">Signal</keyword>
<feature type="chain" id="PRO_5045051026" description="DUF5642 domain-containing protein" evidence="2">
    <location>
        <begin position="18"/>
        <end position="220"/>
    </location>
</feature>
<reference evidence="3 4" key="1">
    <citation type="submission" date="2021-05" db="EMBL/GenBank/DDBJ databases">
        <title>Mycobacterium acidophilum sp. nov., an extremely acid-tolerant member of the genus Mycobacterium.</title>
        <authorList>
            <person name="Xia J."/>
        </authorList>
    </citation>
    <scope>NUCLEOTIDE SEQUENCE [LARGE SCALE GENOMIC DNA]</scope>
    <source>
        <strain evidence="3 4">M1</strain>
    </source>
</reference>
<feature type="signal peptide" evidence="2">
    <location>
        <begin position="1"/>
        <end position="17"/>
    </location>
</feature>
<organism evidence="3 4">
    <name type="scientific">Mycolicibacter acidiphilus</name>
    <dbReference type="NCBI Taxonomy" id="2835306"/>
    <lineage>
        <taxon>Bacteria</taxon>
        <taxon>Bacillati</taxon>
        <taxon>Actinomycetota</taxon>
        <taxon>Actinomycetes</taxon>
        <taxon>Mycobacteriales</taxon>
        <taxon>Mycobacteriaceae</taxon>
        <taxon>Mycolicibacter</taxon>
    </lineage>
</organism>
<evidence type="ECO:0000256" key="2">
    <source>
        <dbReference type="SAM" id="SignalP"/>
    </source>
</evidence>
<dbReference type="RefSeq" id="WP_214091722.1">
    <property type="nucleotide sequence ID" value="NZ_JAHCLR010000005.1"/>
</dbReference>